<reference evidence="1 2" key="1">
    <citation type="journal article" date="2019" name="Environ. Microbiol.">
        <title>At the nexus of three kingdoms: the genome of the mycorrhizal fungus Gigaspora margarita provides insights into plant, endobacterial and fungal interactions.</title>
        <authorList>
            <person name="Venice F."/>
            <person name="Ghignone S."/>
            <person name="Salvioli di Fossalunga A."/>
            <person name="Amselem J."/>
            <person name="Novero M."/>
            <person name="Xianan X."/>
            <person name="Sedzielewska Toro K."/>
            <person name="Morin E."/>
            <person name="Lipzen A."/>
            <person name="Grigoriev I.V."/>
            <person name="Henrissat B."/>
            <person name="Martin F.M."/>
            <person name="Bonfante P."/>
        </authorList>
    </citation>
    <scope>NUCLEOTIDE SEQUENCE [LARGE SCALE GENOMIC DNA]</scope>
    <source>
        <strain evidence="1 2">BEG34</strain>
    </source>
</reference>
<dbReference type="EMBL" id="WTPW01000329">
    <property type="protein sequence ID" value="KAF0522124.1"/>
    <property type="molecule type" value="Genomic_DNA"/>
</dbReference>
<proteinExistence type="predicted"/>
<evidence type="ECO:0000313" key="2">
    <source>
        <dbReference type="Proteomes" id="UP000439903"/>
    </source>
</evidence>
<protein>
    <submittedName>
        <fullName evidence="1">Metallo-dependent hydrolase</fullName>
    </submittedName>
</protein>
<comment type="caution">
    <text evidence="1">The sequence shown here is derived from an EMBL/GenBank/DDBJ whole genome shotgun (WGS) entry which is preliminary data.</text>
</comment>
<keyword evidence="2" id="KW-1185">Reference proteome</keyword>
<dbReference type="GO" id="GO:0016787">
    <property type="term" value="F:hydrolase activity"/>
    <property type="evidence" value="ECO:0007669"/>
    <property type="project" value="UniProtKB-KW"/>
</dbReference>
<gene>
    <name evidence="1" type="ORF">F8M41_015579</name>
</gene>
<accession>A0A8H4AQK1</accession>
<sequence>MSSKCGAHEESYLRIAPGGFSDFVKVYGLNEGKDQIVKVKGVLDSVEDLVHKSVTLDLSYIYLMPFNSFGLLGAVLVTDAMAAMGLSLGDYTLGDIPMRKINDERVEVIDLLDQSLLSMPVLETLKNSQDAQIVKAVEAATLHTHNY</sequence>
<name>A0A8H4AQK1_GIGMA</name>
<dbReference type="AlphaFoldDB" id="A0A8H4AQK1"/>
<keyword evidence="1" id="KW-0378">Hydrolase</keyword>
<dbReference type="Proteomes" id="UP000439903">
    <property type="component" value="Unassembled WGS sequence"/>
</dbReference>
<dbReference type="Gene3D" id="3.20.20.140">
    <property type="entry name" value="Metal-dependent hydrolases"/>
    <property type="match status" value="1"/>
</dbReference>
<dbReference type="OrthoDB" id="10264777at2759"/>
<organism evidence="1 2">
    <name type="scientific">Gigaspora margarita</name>
    <dbReference type="NCBI Taxonomy" id="4874"/>
    <lineage>
        <taxon>Eukaryota</taxon>
        <taxon>Fungi</taxon>
        <taxon>Fungi incertae sedis</taxon>
        <taxon>Mucoromycota</taxon>
        <taxon>Glomeromycotina</taxon>
        <taxon>Glomeromycetes</taxon>
        <taxon>Diversisporales</taxon>
        <taxon>Gigasporaceae</taxon>
        <taxon>Gigaspora</taxon>
    </lineage>
</organism>
<evidence type="ECO:0000313" key="1">
    <source>
        <dbReference type="EMBL" id="KAF0522124.1"/>
    </source>
</evidence>